<feature type="non-terminal residue" evidence="1">
    <location>
        <position position="1"/>
    </location>
</feature>
<dbReference type="OrthoDB" id="2506088at2759"/>
<keyword evidence="2" id="KW-1185">Reference proteome</keyword>
<name>A0A0C9UK73_SPHS4</name>
<reference evidence="1 2" key="1">
    <citation type="submission" date="2014-06" db="EMBL/GenBank/DDBJ databases">
        <title>Evolutionary Origins and Diversification of the Mycorrhizal Mutualists.</title>
        <authorList>
            <consortium name="DOE Joint Genome Institute"/>
            <consortium name="Mycorrhizal Genomics Consortium"/>
            <person name="Kohler A."/>
            <person name="Kuo A."/>
            <person name="Nagy L.G."/>
            <person name="Floudas D."/>
            <person name="Copeland A."/>
            <person name="Barry K.W."/>
            <person name="Cichocki N."/>
            <person name="Veneault-Fourrey C."/>
            <person name="LaButti K."/>
            <person name="Lindquist E.A."/>
            <person name="Lipzen A."/>
            <person name="Lundell T."/>
            <person name="Morin E."/>
            <person name="Murat C."/>
            <person name="Riley R."/>
            <person name="Ohm R."/>
            <person name="Sun H."/>
            <person name="Tunlid A."/>
            <person name="Henrissat B."/>
            <person name="Grigoriev I.V."/>
            <person name="Hibbett D.S."/>
            <person name="Martin F."/>
        </authorList>
    </citation>
    <scope>NUCLEOTIDE SEQUENCE [LARGE SCALE GENOMIC DNA]</scope>
    <source>
        <strain evidence="1 2">SS14</strain>
    </source>
</reference>
<proteinExistence type="predicted"/>
<sequence>PIITWDYEAQEEIMIVTSVLHLPADNPMQLYLCSHIGLSGNHFCEECNIGGTQEHKQTDEGYHKLFEGLLVEDRQCQTGVKDSLTEPIHAELIKQCKELVKKHISLGNDPYAPLSSLEIKKELREWLDRQKNHESSSLCLDPSQDTLMEPLHTVLLGVIKNIWSITCLKIAETKELPTLQA</sequence>
<dbReference type="HOGENOM" id="CLU_1492597_0_0_1"/>
<accession>A0A0C9UK73</accession>
<dbReference type="AlphaFoldDB" id="A0A0C9UK73"/>
<organism evidence="1 2">
    <name type="scientific">Sphaerobolus stellatus (strain SS14)</name>
    <dbReference type="NCBI Taxonomy" id="990650"/>
    <lineage>
        <taxon>Eukaryota</taxon>
        <taxon>Fungi</taxon>
        <taxon>Dikarya</taxon>
        <taxon>Basidiomycota</taxon>
        <taxon>Agaricomycotina</taxon>
        <taxon>Agaricomycetes</taxon>
        <taxon>Phallomycetidae</taxon>
        <taxon>Geastrales</taxon>
        <taxon>Sphaerobolaceae</taxon>
        <taxon>Sphaerobolus</taxon>
    </lineage>
</organism>
<evidence type="ECO:0000313" key="2">
    <source>
        <dbReference type="Proteomes" id="UP000054279"/>
    </source>
</evidence>
<protein>
    <submittedName>
        <fullName evidence="1">Uncharacterized protein</fullName>
    </submittedName>
</protein>
<dbReference type="EMBL" id="KN837123">
    <property type="protein sequence ID" value="KIJ43408.1"/>
    <property type="molecule type" value="Genomic_DNA"/>
</dbReference>
<dbReference type="Proteomes" id="UP000054279">
    <property type="component" value="Unassembled WGS sequence"/>
</dbReference>
<gene>
    <name evidence="1" type="ORF">M422DRAFT_169944</name>
</gene>
<evidence type="ECO:0000313" key="1">
    <source>
        <dbReference type="EMBL" id="KIJ43408.1"/>
    </source>
</evidence>